<dbReference type="InterPro" id="IPR050086">
    <property type="entry name" value="MetN_ABC_transporter-like"/>
</dbReference>
<reference evidence="7" key="1">
    <citation type="submission" date="2016-11" db="EMBL/GenBank/DDBJ databases">
        <authorList>
            <person name="Varghese N."/>
            <person name="Submissions S."/>
        </authorList>
    </citation>
    <scope>NUCLEOTIDE SEQUENCE [LARGE SCALE GENOMIC DNA]</scope>
    <source>
        <strain evidence="7">DSM 2635</strain>
    </source>
</reference>
<keyword evidence="2" id="KW-0813">Transport</keyword>
<keyword evidence="3" id="KW-0547">Nucleotide-binding</keyword>
<dbReference type="Pfam" id="PF00005">
    <property type="entry name" value="ABC_tran"/>
    <property type="match status" value="1"/>
</dbReference>
<dbReference type="STRING" id="1121321.SAMN04488530_10687"/>
<dbReference type="InterPro" id="IPR027417">
    <property type="entry name" value="P-loop_NTPase"/>
</dbReference>
<feature type="domain" description="ABC transporter" evidence="5">
    <location>
        <begin position="5"/>
        <end position="235"/>
    </location>
</feature>
<comment type="similarity">
    <text evidence="1">Belongs to the ABC transporter superfamily.</text>
</comment>
<dbReference type="AlphaFoldDB" id="A0A1M5M9U5"/>
<accession>A0A1M5M9U5</accession>
<evidence type="ECO:0000256" key="3">
    <source>
        <dbReference type="ARBA" id="ARBA00022741"/>
    </source>
</evidence>
<gene>
    <name evidence="6" type="ORF">SAMN04488530_10687</name>
</gene>
<keyword evidence="7" id="KW-1185">Reference proteome</keyword>
<name>A0A1M5M9U5_9FIRM</name>
<sequence length="244" mass="27280">MAELIKVNNISKSFGDNTVLKNLDLTILKGEVIAIIGSSGSGKSTLVRCMAGLENTENGEILLKDKIIQNVKSTNGLIGMVFQNFNLFPHYTVLENLTKPCQTVKKMNSKDAKEKAMNLLKKVHLQDKFNQYPSTLSGGQKQRVAIARALSMDPEIIIFDEPTSSLDPELAHEVFETISTLAHEGQTMVIVTHQINAIRHFATRVLFLNKGQIEEEGTPKYIFEECTNPKLKKFLQIVDYVDLD</sequence>
<evidence type="ECO:0000256" key="1">
    <source>
        <dbReference type="ARBA" id="ARBA00005417"/>
    </source>
</evidence>
<evidence type="ECO:0000256" key="4">
    <source>
        <dbReference type="ARBA" id="ARBA00022840"/>
    </source>
</evidence>
<dbReference type="Proteomes" id="UP000243255">
    <property type="component" value="Unassembled WGS sequence"/>
</dbReference>
<dbReference type="GO" id="GO:0016887">
    <property type="term" value="F:ATP hydrolysis activity"/>
    <property type="evidence" value="ECO:0007669"/>
    <property type="project" value="InterPro"/>
</dbReference>
<protein>
    <submittedName>
        <fullName evidence="6">Polar amino acid transport system ATP-binding protein</fullName>
    </submittedName>
</protein>
<evidence type="ECO:0000256" key="2">
    <source>
        <dbReference type="ARBA" id="ARBA00022448"/>
    </source>
</evidence>
<dbReference type="GO" id="GO:0005524">
    <property type="term" value="F:ATP binding"/>
    <property type="evidence" value="ECO:0007669"/>
    <property type="project" value="UniProtKB-KW"/>
</dbReference>
<dbReference type="RefSeq" id="WP_073124684.1">
    <property type="nucleotide sequence ID" value="NZ_BAABCH010000022.1"/>
</dbReference>
<proteinExistence type="inferred from homology"/>
<organism evidence="6 7">
    <name type="scientific">Asaccharospora irregularis DSM 2635</name>
    <dbReference type="NCBI Taxonomy" id="1121321"/>
    <lineage>
        <taxon>Bacteria</taxon>
        <taxon>Bacillati</taxon>
        <taxon>Bacillota</taxon>
        <taxon>Clostridia</taxon>
        <taxon>Peptostreptococcales</taxon>
        <taxon>Peptostreptococcaceae</taxon>
        <taxon>Asaccharospora</taxon>
    </lineage>
</organism>
<dbReference type="PANTHER" id="PTHR43166">
    <property type="entry name" value="AMINO ACID IMPORT ATP-BINDING PROTEIN"/>
    <property type="match status" value="1"/>
</dbReference>
<evidence type="ECO:0000313" key="6">
    <source>
        <dbReference type="EMBL" id="SHG74038.1"/>
    </source>
</evidence>
<dbReference type="PANTHER" id="PTHR43166:SF4">
    <property type="entry name" value="PHOSPHONATES IMPORT ATP-BINDING PROTEIN PHNC"/>
    <property type="match status" value="1"/>
</dbReference>
<dbReference type="PROSITE" id="PS50893">
    <property type="entry name" value="ABC_TRANSPORTER_2"/>
    <property type="match status" value="1"/>
</dbReference>
<dbReference type="InterPro" id="IPR003439">
    <property type="entry name" value="ABC_transporter-like_ATP-bd"/>
</dbReference>
<keyword evidence="4 6" id="KW-0067">ATP-binding</keyword>
<dbReference type="Gene3D" id="3.40.50.300">
    <property type="entry name" value="P-loop containing nucleotide triphosphate hydrolases"/>
    <property type="match status" value="1"/>
</dbReference>
<dbReference type="OrthoDB" id="9804199at2"/>
<evidence type="ECO:0000313" key="7">
    <source>
        <dbReference type="Proteomes" id="UP000243255"/>
    </source>
</evidence>
<dbReference type="InterPro" id="IPR017871">
    <property type="entry name" value="ABC_transporter-like_CS"/>
</dbReference>
<dbReference type="InterPro" id="IPR030679">
    <property type="entry name" value="ABC_ATPase_HisP-typ"/>
</dbReference>
<evidence type="ECO:0000259" key="5">
    <source>
        <dbReference type="PROSITE" id="PS50893"/>
    </source>
</evidence>
<dbReference type="InterPro" id="IPR003593">
    <property type="entry name" value="AAA+_ATPase"/>
</dbReference>
<dbReference type="SMART" id="SM00382">
    <property type="entry name" value="AAA"/>
    <property type="match status" value="1"/>
</dbReference>
<dbReference type="SUPFAM" id="SSF52540">
    <property type="entry name" value="P-loop containing nucleoside triphosphate hydrolases"/>
    <property type="match status" value="1"/>
</dbReference>
<dbReference type="PIRSF" id="PIRSF039085">
    <property type="entry name" value="ABC_ATPase_HisP"/>
    <property type="match status" value="1"/>
</dbReference>
<dbReference type="EMBL" id="FQWX01000006">
    <property type="protein sequence ID" value="SHG74038.1"/>
    <property type="molecule type" value="Genomic_DNA"/>
</dbReference>
<dbReference type="GO" id="GO:0015424">
    <property type="term" value="F:ABC-type amino acid transporter activity"/>
    <property type="evidence" value="ECO:0007669"/>
    <property type="project" value="InterPro"/>
</dbReference>
<dbReference type="PROSITE" id="PS00211">
    <property type="entry name" value="ABC_TRANSPORTER_1"/>
    <property type="match status" value="1"/>
</dbReference>